<proteinExistence type="inferred from homology"/>
<comment type="similarity">
    <text evidence="1">Belongs to the N(4)/N(6)-methyltransferase family.</text>
</comment>
<evidence type="ECO:0000256" key="3">
    <source>
        <dbReference type="ARBA" id="ARBA00022603"/>
    </source>
</evidence>
<dbReference type="InterPro" id="IPR029063">
    <property type="entry name" value="SAM-dependent_MTases_sf"/>
</dbReference>
<dbReference type="InterPro" id="IPR002295">
    <property type="entry name" value="N4/N6-MTase_EcoPI_Mod-like"/>
</dbReference>
<evidence type="ECO:0000256" key="2">
    <source>
        <dbReference type="ARBA" id="ARBA00011900"/>
    </source>
</evidence>
<dbReference type="InterPro" id="IPR002052">
    <property type="entry name" value="DNA_methylase_N6_adenine_CS"/>
</dbReference>
<evidence type="ECO:0000259" key="7">
    <source>
        <dbReference type="Pfam" id="PF01555"/>
    </source>
</evidence>
<keyword evidence="3" id="KW-0489">Methyltransferase</keyword>
<dbReference type="PRINTS" id="PR00506">
    <property type="entry name" value="D21N6MTFRASE"/>
</dbReference>
<evidence type="ECO:0000256" key="4">
    <source>
        <dbReference type="ARBA" id="ARBA00022679"/>
    </source>
</evidence>
<dbReference type="AlphaFoldDB" id="A0AAW5U9K4"/>
<protein>
    <recommendedName>
        <fullName evidence="2">site-specific DNA-methyltransferase (adenine-specific)</fullName>
        <ecNumber evidence="2">2.1.1.72</ecNumber>
    </recommendedName>
</protein>
<reference evidence="8" key="1">
    <citation type="submission" date="2022-11" db="EMBL/GenBank/DDBJ databases">
        <title>Genomic repertoires linked with pathogenic potency of arthritogenic Prevotella copri isolated from the gut of rheumatoid arthritis patients.</title>
        <authorList>
            <person name="Nii T."/>
            <person name="Maeda Y."/>
            <person name="Motooka D."/>
            <person name="Naito M."/>
            <person name="Matsumoto Y."/>
            <person name="Ogawa T."/>
            <person name="Oguro-Igashira E."/>
            <person name="Kishikawa T."/>
            <person name="Yamashita M."/>
            <person name="Koizumi S."/>
            <person name="Kurakawa T."/>
            <person name="Okumura R."/>
            <person name="Kayama H."/>
            <person name="Murakami M."/>
            <person name="Sakaguchi T."/>
            <person name="Das B."/>
            <person name="Nakamura S."/>
            <person name="Okada Y."/>
            <person name="Kumanogoh A."/>
            <person name="Takeda K."/>
        </authorList>
    </citation>
    <scope>NUCLEOTIDE SEQUENCE</scope>
    <source>
        <strain evidence="8">H105_2-2</strain>
    </source>
</reference>
<dbReference type="GO" id="GO:0008170">
    <property type="term" value="F:N-methyltransferase activity"/>
    <property type="evidence" value="ECO:0007669"/>
    <property type="project" value="InterPro"/>
</dbReference>
<dbReference type="InterPro" id="IPR002941">
    <property type="entry name" value="DNA_methylase_N4/N6"/>
</dbReference>
<dbReference type="Gene3D" id="3.40.50.150">
    <property type="entry name" value="Vaccinia Virus protein VP39"/>
    <property type="match status" value="1"/>
</dbReference>
<evidence type="ECO:0000313" key="8">
    <source>
        <dbReference type="EMBL" id="MCW4136601.1"/>
    </source>
</evidence>
<dbReference type="EC" id="2.1.1.72" evidence="2"/>
<dbReference type="GO" id="GO:0032259">
    <property type="term" value="P:methylation"/>
    <property type="evidence" value="ECO:0007669"/>
    <property type="project" value="UniProtKB-KW"/>
</dbReference>
<organism evidence="8 9">
    <name type="scientific">Segatella copri</name>
    <dbReference type="NCBI Taxonomy" id="165179"/>
    <lineage>
        <taxon>Bacteria</taxon>
        <taxon>Pseudomonadati</taxon>
        <taxon>Bacteroidota</taxon>
        <taxon>Bacteroidia</taxon>
        <taxon>Bacteroidales</taxon>
        <taxon>Prevotellaceae</taxon>
        <taxon>Segatella</taxon>
    </lineage>
</organism>
<evidence type="ECO:0000256" key="1">
    <source>
        <dbReference type="ARBA" id="ARBA00006594"/>
    </source>
</evidence>
<name>A0AAW5U9K4_9BACT</name>
<dbReference type="SUPFAM" id="SSF53335">
    <property type="entry name" value="S-adenosyl-L-methionine-dependent methyltransferases"/>
    <property type="match status" value="1"/>
</dbReference>
<dbReference type="RefSeq" id="WP_264948283.1">
    <property type="nucleotide sequence ID" value="NZ_JAPDVB010000001.1"/>
</dbReference>
<keyword evidence="5" id="KW-0949">S-adenosyl-L-methionine</keyword>
<dbReference type="Proteomes" id="UP001208620">
    <property type="component" value="Unassembled WGS sequence"/>
</dbReference>
<accession>A0AAW5U9K4</accession>
<evidence type="ECO:0000256" key="5">
    <source>
        <dbReference type="ARBA" id="ARBA00022691"/>
    </source>
</evidence>
<evidence type="ECO:0000313" key="9">
    <source>
        <dbReference type="Proteomes" id="UP001208620"/>
    </source>
</evidence>
<dbReference type="Pfam" id="PF01555">
    <property type="entry name" value="N6_N4_Mtase"/>
    <property type="match status" value="1"/>
</dbReference>
<dbReference type="EMBL" id="JAPDVD010000001">
    <property type="protein sequence ID" value="MCW4136601.1"/>
    <property type="molecule type" value="Genomic_DNA"/>
</dbReference>
<feature type="domain" description="DNA methylase N-4/N-6" evidence="7">
    <location>
        <begin position="99"/>
        <end position="410"/>
    </location>
</feature>
<comment type="caution">
    <text evidence="8">The sequence shown here is derived from an EMBL/GenBank/DDBJ whole genome shotgun (WGS) entry which is preliminary data.</text>
</comment>
<dbReference type="GO" id="GO:0009007">
    <property type="term" value="F:site-specific DNA-methyltransferase (adenine-specific) activity"/>
    <property type="evidence" value="ECO:0007669"/>
    <property type="project" value="UniProtKB-EC"/>
</dbReference>
<comment type="catalytic activity">
    <reaction evidence="6">
        <text>a 2'-deoxyadenosine in DNA + S-adenosyl-L-methionine = an N(6)-methyl-2'-deoxyadenosine in DNA + S-adenosyl-L-homocysteine + H(+)</text>
        <dbReference type="Rhea" id="RHEA:15197"/>
        <dbReference type="Rhea" id="RHEA-COMP:12418"/>
        <dbReference type="Rhea" id="RHEA-COMP:12419"/>
        <dbReference type="ChEBI" id="CHEBI:15378"/>
        <dbReference type="ChEBI" id="CHEBI:57856"/>
        <dbReference type="ChEBI" id="CHEBI:59789"/>
        <dbReference type="ChEBI" id="CHEBI:90615"/>
        <dbReference type="ChEBI" id="CHEBI:90616"/>
        <dbReference type="EC" id="2.1.1.72"/>
    </reaction>
</comment>
<evidence type="ECO:0000256" key="6">
    <source>
        <dbReference type="ARBA" id="ARBA00047942"/>
    </source>
</evidence>
<keyword evidence="4" id="KW-0808">Transferase</keyword>
<dbReference type="PROSITE" id="PS00092">
    <property type="entry name" value="N6_MTASE"/>
    <property type="match status" value="1"/>
</dbReference>
<gene>
    <name evidence="8" type="ORF">ONT01_02180</name>
</gene>
<sequence length="642" mass="73545">MAKKIDLGALRQQILELQIDKELKHDLLEVINEKKHYGLVWEESSEAAWDDMQDQLPVFVEDATKRLDSAPEGSPNHVLIEGDNLNALAALTYAYAGKIDVIYIDPPYNTGNKDFIYNDSFVDKDDSFRHSKWLSFMNRRLKIAKKLLSEKGVIFISIDDNEQAALKLLCDEIFGERNFVAKFDWRKKTGANDAKDIAVITESILLYSFFKPVTIEAGIWNRDEESRNQKRFKLSDEFESVRGKYYLDTLDRGGLQYSDSMNYGIEAPDGGMLYPNGRSEFVNDGWIWKWGKEKVKWGLENKYLEFVKSKKSSGSKYTIKYKVYENVDNEGNIRKKVGRAFSNFILDPINQQGNSELSSLFNGEVPFSNPKPLGLLKYLINTIALKNITILDFFAGSGTTLHATMQLNSEDGGHRRCILVTNNENNICEKVTYERNKRVINGYTNQKGEEVPGLSHNNLRYYKTEFVPRDQSSSKSRRALMASLVDLLCIKNNIYQEQETFGGKKFKKNVLRYFKDEAGQMLVVLDERVVSIIIPMIAEVATKQNPLKVYVYSDGAYAYEDEFHKVMPVIELCAMPDAFLQALEGGTDILPKQKYSEAMMKEFQQNEALAMQNEEVVKEALSDDYDYVLKEKEDNVTNNIID</sequence>
<dbReference type="GO" id="GO:0003677">
    <property type="term" value="F:DNA binding"/>
    <property type="evidence" value="ECO:0007669"/>
    <property type="project" value="InterPro"/>
</dbReference>